<organism evidence="2 3">
    <name type="scientific">Linnemannia gamsii</name>
    <dbReference type="NCBI Taxonomy" id="64522"/>
    <lineage>
        <taxon>Eukaryota</taxon>
        <taxon>Fungi</taxon>
        <taxon>Fungi incertae sedis</taxon>
        <taxon>Mucoromycota</taxon>
        <taxon>Mortierellomycotina</taxon>
        <taxon>Mortierellomycetes</taxon>
        <taxon>Mortierellales</taxon>
        <taxon>Mortierellaceae</taxon>
        <taxon>Linnemannia</taxon>
    </lineage>
</organism>
<keyword evidence="1" id="KW-0732">Signal</keyword>
<dbReference type="Proteomes" id="UP001194696">
    <property type="component" value="Unassembled WGS sequence"/>
</dbReference>
<protein>
    <submittedName>
        <fullName evidence="2">Uncharacterized protein</fullName>
    </submittedName>
</protein>
<reference evidence="2 3" key="1">
    <citation type="journal article" date="2020" name="Fungal Divers.">
        <title>Resolving the Mortierellaceae phylogeny through synthesis of multi-gene phylogenetics and phylogenomics.</title>
        <authorList>
            <person name="Vandepol N."/>
            <person name="Liber J."/>
            <person name="Desiro A."/>
            <person name="Na H."/>
            <person name="Kennedy M."/>
            <person name="Barry K."/>
            <person name="Grigoriev I.V."/>
            <person name="Miller A.N."/>
            <person name="O'Donnell K."/>
            <person name="Stajich J.E."/>
            <person name="Bonito G."/>
        </authorList>
    </citation>
    <scope>NUCLEOTIDE SEQUENCE [LARGE SCALE GENOMIC DNA]</scope>
    <source>
        <strain evidence="2 3">AD045</strain>
    </source>
</reference>
<gene>
    <name evidence="2" type="ORF">BGZ96_009345</name>
</gene>
<sequence>MRSRSFASSVSAATLLALLSISHTPSLVTADLTCTQLGADTFHVGSTLKFTWSDTQTAQIDTFNLNLYCAQGETLLQTITTLNSSSPATYPWIVNSSISAFSSSCEYN</sequence>
<accession>A0ABQ7JYC9</accession>
<comment type="caution">
    <text evidence="2">The sequence shown here is derived from an EMBL/GenBank/DDBJ whole genome shotgun (WGS) entry which is preliminary data.</text>
</comment>
<evidence type="ECO:0000256" key="1">
    <source>
        <dbReference type="SAM" id="SignalP"/>
    </source>
</evidence>
<evidence type="ECO:0000313" key="2">
    <source>
        <dbReference type="EMBL" id="KAG0286566.1"/>
    </source>
</evidence>
<evidence type="ECO:0000313" key="3">
    <source>
        <dbReference type="Proteomes" id="UP001194696"/>
    </source>
</evidence>
<keyword evidence="3" id="KW-1185">Reference proteome</keyword>
<proteinExistence type="predicted"/>
<feature type="non-terminal residue" evidence="2">
    <location>
        <position position="108"/>
    </location>
</feature>
<feature type="signal peptide" evidence="1">
    <location>
        <begin position="1"/>
        <end position="30"/>
    </location>
</feature>
<feature type="chain" id="PRO_5045906408" evidence="1">
    <location>
        <begin position="31"/>
        <end position="108"/>
    </location>
</feature>
<dbReference type="EMBL" id="JAAAIM010000562">
    <property type="protein sequence ID" value="KAG0286566.1"/>
    <property type="molecule type" value="Genomic_DNA"/>
</dbReference>
<name>A0ABQ7JYC9_9FUNG</name>